<dbReference type="InterPro" id="IPR050611">
    <property type="entry name" value="ABCF"/>
</dbReference>
<dbReference type="PANTHER" id="PTHR19211:SF15">
    <property type="entry name" value="ATP-BINDING CASSETTE SUB-FAMILY F MEMBER 2"/>
    <property type="match status" value="1"/>
</dbReference>
<proteinExistence type="predicted"/>
<dbReference type="EMBL" id="KK102246">
    <property type="protein sequence ID" value="KIY98269.1"/>
    <property type="molecule type" value="Genomic_DNA"/>
</dbReference>
<keyword evidence="6" id="KW-0547">Nucleotide-binding</keyword>
<dbReference type="RefSeq" id="XP_013897289.1">
    <property type="nucleotide sequence ID" value="XM_014041835.1"/>
</dbReference>
<evidence type="ECO:0000256" key="2">
    <source>
        <dbReference type="SAM" id="Coils"/>
    </source>
</evidence>
<dbReference type="KEGG" id="mng:MNEG_9694"/>
<sequence length="263" mass="28965">MAPKEEEVPVFMQGKSKLELKAEKAAAKAARKAQKEPKAGKDQNGGLPHSMSEMSLASNATDATFSMRTVTGVLASRPTARDIKIAGFTMGLNGVELIKECSIELTIGRRYGLIGQNGSGKTNFLQCIANREVPIPDHLDIYHLHQEAEPSDMTALEAVIDHIKKELANLQKQEETILETVGPEDERLEQIYERIEELDPATFEARAAELLHGLGFSRAMMDRKTKDMSGGWRMRVALARALFASPTLLLLAPSLVAGLRRRM</sequence>
<keyword evidence="7" id="KW-1185">Reference proteome</keyword>
<evidence type="ECO:0000313" key="6">
    <source>
        <dbReference type="EMBL" id="KIY98269.1"/>
    </source>
</evidence>
<feature type="region of interest" description="Disordered" evidence="3">
    <location>
        <begin position="23"/>
        <end position="52"/>
    </location>
</feature>
<dbReference type="EC" id="3.6.3.-" evidence="6"/>
<dbReference type="Gene3D" id="3.40.50.300">
    <property type="entry name" value="P-loop containing nucleotide triphosphate hydrolases"/>
    <property type="match status" value="1"/>
</dbReference>
<keyword evidence="1" id="KW-0677">Repeat</keyword>
<evidence type="ECO:0000259" key="5">
    <source>
        <dbReference type="Pfam" id="PF00005"/>
    </source>
</evidence>
<dbReference type="OrthoDB" id="2110130at2759"/>
<name>A0A0D2M3W9_9CHLO</name>
<keyword evidence="4" id="KW-0472">Membrane</keyword>
<dbReference type="InterPro" id="IPR027417">
    <property type="entry name" value="P-loop_NTPase"/>
</dbReference>
<reference evidence="6 7" key="1">
    <citation type="journal article" date="2013" name="BMC Genomics">
        <title>Reconstruction of the lipid metabolism for the microalga Monoraphidium neglectum from its genome sequence reveals characteristics suitable for biofuel production.</title>
        <authorList>
            <person name="Bogen C."/>
            <person name="Al-Dilaimi A."/>
            <person name="Albersmeier A."/>
            <person name="Wichmann J."/>
            <person name="Grundmann M."/>
            <person name="Rupp O."/>
            <person name="Lauersen K.J."/>
            <person name="Blifernez-Klassen O."/>
            <person name="Kalinowski J."/>
            <person name="Goesmann A."/>
            <person name="Mussgnug J.H."/>
            <person name="Kruse O."/>
        </authorList>
    </citation>
    <scope>NUCLEOTIDE SEQUENCE [LARGE SCALE GENOMIC DNA]</scope>
    <source>
        <strain evidence="6 7">SAG 48.87</strain>
    </source>
</reference>
<dbReference type="STRING" id="145388.A0A0D2M3W9"/>
<protein>
    <submittedName>
        <fullName evidence="6">ATP-binding cassette, sub-family F, member 2</fullName>
        <ecNumber evidence="6">3.6.3.-</ecNumber>
    </submittedName>
</protein>
<dbReference type="GO" id="GO:0005524">
    <property type="term" value="F:ATP binding"/>
    <property type="evidence" value="ECO:0007669"/>
    <property type="project" value="UniProtKB-KW"/>
</dbReference>
<feature type="transmembrane region" description="Helical" evidence="4">
    <location>
        <begin position="237"/>
        <end position="259"/>
    </location>
</feature>
<dbReference type="PANTHER" id="PTHR19211">
    <property type="entry name" value="ATP-BINDING TRANSPORT PROTEIN-RELATED"/>
    <property type="match status" value="1"/>
</dbReference>
<gene>
    <name evidence="6" type="ORF">MNEG_9694</name>
</gene>
<dbReference type="GeneID" id="25742569"/>
<feature type="domain" description="ABC transporter" evidence="5">
    <location>
        <begin position="99"/>
        <end position="251"/>
    </location>
</feature>
<keyword evidence="4" id="KW-1133">Transmembrane helix</keyword>
<evidence type="ECO:0000256" key="1">
    <source>
        <dbReference type="ARBA" id="ARBA00022737"/>
    </source>
</evidence>
<evidence type="ECO:0000256" key="3">
    <source>
        <dbReference type="SAM" id="MobiDB-lite"/>
    </source>
</evidence>
<keyword evidence="2" id="KW-0175">Coiled coil</keyword>
<dbReference type="SUPFAM" id="SSF52540">
    <property type="entry name" value="P-loop containing nucleoside triphosphate hydrolases"/>
    <property type="match status" value="1"/>
</dbReference>
<dbReference type="GO" id="GO:0016887">
    <property type="term" value="F:ATP hydrolysis activity"/>
    <property type="evidence" value="ECO:0007669"/>
    <property type="project" value="InterPro"/>
</dbReference>
<accession>A0A0D2M3W9</accession>
<organism evidence="6 7">
    <name type="scientific">Monoraphidium neglectum</name>
    <dbReference type="NCBI Taxonomy" id="145388"/>
    <lineage>
        <taxon>Eukaryota</taxon>
        <taxon>Viridiplantae</taxon>
        <taxon>Chlorophyta</taxon>
        <taxon>core chlorophytes</taxon>
        <taxon>Chlorophyceae</taxon>
        <taxon>CS clade</taxon>
        <taxon>Sphaeropleales</taxon>
        <taxon>Selenastraceae</taxon>
        <taxon>Monoraphidium</taxon>
    </lineage>
</organism>
<dbReference type="Proteomes" id="UP000054498">
    <property type="component" value="Unassembled WGS sequence"/>
</dbReference>
<keyword evidence="6" id="KW-0067">ATP-binding</keyword>
<dbReference type="InterPro" id="IPR003439">
    <property type="entry name" value="ABC_transporter-like_ATP-bd"/>
</dbReference>
<dbReference type="Pfam" id="PF00005">
    <property type="entry name" value="ABC_tran"/>
    <property type="match status" value="1"/>
</dbReference>
<feature type="coiled-coil region" evidence="2">
    <location>
        <begin position="153"/>
        <end position="180"/>
    </location>
</feature>
<keyword evidence="4" id="KW-0812">Transmembrane</keyword>
<keyword evidence="6" id="KW-0378">Hydrolase</keyword>
<dbReference type="AlphaFoldDB" id="A0A0D2M3W9"/>
<evidence type="ECO:0000313" key="7">
    <source>
        <dbReference type="Proteomes" id="UP000054498"/>
    </source>
</evidence>
<evidence type="ECO:0000256" key="4">
    <source>
        <dbReference type="SAM" id="Phobius"/>
    </source>
</evidence>